<proteinExistence type="predicted"/>
<feature type="non-terminal residue" evidence="1">
    <location>
        <position position="1"/>
    </location>
</feature>
<name>A0ABY7G5Y2_MYAAR</name>
<evidence type="ECO:0000313" key="2">
    <source>
        <dbReference type="Proteomes" id="UP001164746"/>
    </source>
</evidence>
<keyword evidence="2" id="KW-1185">Reference proteome</keyword>
<organism evidence="1 2">
    <name type="scientific">Mya arenaria</name>
    <name type="common">Soft-shell clam</name>
    <dbReference type="NCBI Taxonomy" id="6604"/>
    <lineage>
        <taxon>Eukaryota</taxon>
        <taxon>Metazoa</taxon>
        <taxon>Spiralia</taxon>
        <taxon>Lophotrochozoa</taxon>
        <taxon>Mollusca</taxon>
        <taxon>Bivalvia</taxon>
        <taxon>Autobranchia</taxon>
        <taxon>Heteroconchia</taxon>
        <taxon>Euheterodonta</taxon>
        <taxon>Imparidentia</taxon>
        <taxon>Neoheterodontei</taxon>
        <taxon>Myida</taxon>
        <taxon>Myoidea</taxon>
        <taxon>Myidae</taxon>
        <taxon>Mya</taxon>
    </lineage>
</organism>
<dbReference type="Proteomes" id="UP001164746">
    <property type="component" value="Chromosome 16"/>
</dbReference>
<evidence type="ECO:0000313" key="1">
    <source>
        <dbReference type="EMBL" id="WAR29840.1"/>
    </source>
</evidence>
<protein>
    <submittedName>
        <fullName evidence="1">Uncharacterized protein</fullName>
    </submittedName>
</protein>
<accession>A0ABY7G5Y2</accession>
<sequence>ILKEHNILNKSQCHLWNKGNDDGSTYTILDKSQQELWTEENGGGYTSAEGVNPRQDIELDRPKDTQANAISGMILNGSFCGIVGNATLYFDDDGVRVLHVDSKKYVKIPYKVIRRYENASMNDANKNAVLNRAPEDLGFC</sequence>
<dbReference type="EMBL" id="CP111027">
    <property type="protein sequence ID" value="WAR29840.1"/>
    <property type="molecule type" value="Genomic_DNA"/>
</dbReference>
<gene>
    <name evidence="1" type="ORF">MAR_003408</name>
</gene>
<reference evidence="1" key="1">
    <citation type="submission" date="2022-11" db="EMBL/GenBank/DDBJ databases">
        <title>Centuries of genome instability and evolution in soft-shell clam transmissible cancer (bioRxiv).</title>
        <authorList>
            <person name="Hart S.F.M."/>
            <person name="Yonemitsu M.A."/>
            <person name="Giersch R.M."/>
            <person name="Beal B.F."/>
            <person name="Arriagada G."/>
            <person name="Davis B.W."/>
            <person name="Ostrander E.A."/>
            <person name="Goff S.P."/>
            <person name="Metzger M.J."/>
        </authorList>
    </citation>
    <scope>NUCLEOTIDE SEQUENCE</scope>
    <source>
        <strain evidence="1">MELC-2E11</strain>
        <tissue evidence="1">Siphon/mantle</tissue>
    </source>
</reference>